<dbReference type="Pfam" id="PF00669">
    <property type="entry name" value="Flagellin_N"/>
    <property type="match status" value="1"/>
</dbReference>
<dbReference type="EMBL" id="BAABBN010000004">
    <property type="protein sequence ID" value="GAA3920972.1"/>
    <property type="molecule type" value="Genomic_DNA"/>
</dbReference>
<accession>A0ABP7MH84</accession>
<evidence type="ECO:0000256" key="4">
    <source>
        <dbReference type="RuleBase" id="RU362073"/>
    </source>
</evidence>
<comment type="subcellular location">
    <subcellularLocation>
        <location evidence="4">Secreted</location>
    </subcellularLocation>
    <subcellularLocation>
        <location evidence="4">Bacterial flagellum</location>
    </subcellularLocation>
</comment>
<organism evidence="7 8">
    <name type="scientific">Litoribacillus peritrichatus</name>
    <dbReference type="NCBI Taxonomy" id="718191"/>
    <lineage>
        <taxon>Bacteria</taxon>
        <taxon>Pseudomonadati</taxon>
        <taxon>Pseudomonadota</taxon>
        <taxon>Gammaproteobacteria</taxon>
        <taxon>Oceanospirillales</taxon>
        <taxon>Oceanospirillaceae</taxon>
        <taxon>Litoribacillus</taxon>
    </lineage>
</organism>
<reference evidence="8" key="1">
    <citation type="journal article" date="2019" name="Int. J. Syst. Evol. Microbiol.">
        <title>The Global Catalogue of Microorganisms (GCM) 10K type strain sequencing project: providing services to taxonomists for standard genome sequencing and annotation.</title>
        <authorList>
            <consortium name="The Broad Institute Genomics Platform"/>
            <consortium name="The Broad Institute Genome Sequencing Center for Infectious Disease"/>
            <person name="Wu L."/>
            <person name="Ma J."/>
        </authorList>
    </citation>
    <scope>NUCLEOTIDE SEQUENCE [LARGE SCALE GENOMIC DNA]</scope>
    <source>
        <strain evidence="8">JCM 17551</strain>
    </source>
</reference>
<evidence type="ECO:0000259" key="5">
    <source>
        <dbReference type="Pfam" id="PF00669"/>
    </source>
</evidence>
<feature type="domain" description="Flagellin C-terminal" evidence="6">
    <location>
        <begin position="530"/>
        <end position="614"/>
    </location>
</feature>
<dbReference type="PRINTS" id="PR00207">
    <property type="entry name" value="FLAGELLIN"/>
</dbReference>
<dbReference type="InterPro" id="IPR001492">
    <property type="entry name" value="Flagellin"/>
</dbReference>
<dbReference type="Gene3D" id="6.10.280.190">
    <property type="match status" value="1"/>
</dbReference>
<comment type="function">
    <text evidence="4">Flagellin is the subunit protein which polymerizes to form the filaments of bacterial flagella.</text>
</comment>
<protein>
    <recommendedName>
        <fullName evidence="4">Flagellin</fullName>
    </recommendedName>
</protein>
<keyword evidence="2 4" id="KW-0964">Secreted</keyword>
<evidence type="ECO:0000313" key="7">
    <source>
        <dbReference type="EMBL" id="GAA3920972.1"/>
    </source>
</evidence>
<gene>
    <name evidence="7" type="ORF">GCM10022277_15900</name>
</gene>
<dbReference type="Pfam" id="PF00700">
    <property type="entry name" value="Flagellin_C"/>
    <property type="match status" value="1"/>
</dbReference>
<dbReference type="SUPFAM" id="SSF64518">
    <property type="entry name" value="Phase 1 flagellin"/>
    <property type="match status" value="1"/>
</dbReference>
<evidence type="ECO:0000313" key="8">
    <source>
        <dbReference type="Proteomes" id="UP001501565"/>
    </source>
</evidence>
<evidence type="ECO:0000256" key="1">
    <source>
        <dbReference type="ARBA" id="ARBA00005709"/>
    </source>
</evidence>
<dbReference type="NCBIfam" id="NF033876">
    <property type="entry name" value="flagella_HExxH"/>
    <property type="match status" value="1"/>
</dbReference>
<evidence type="ECO:0000256" key="2">
    <source>
        <dbReference type="ARBA" id="ARBA00022525"/>
    </source>
</evidence>
<dbReference type="Gene3D" id="1.20.1330.10">
    <property type="entry name" value="f41 fragment of flagellin, N-terminal domain"/>
    <property type="match status" value="2"/>
</dbReference>
<dbReference type="RefSeq" id="WP_344797256.1">
    <property type="nucleotide sequence ID" value="NZ_BAABBN010000004.1"/>
</dbReference>
<proteinExistence type="inferred from homology"/>
<keyword evidence="8" id="KW-1185">Reference proteome</keyword>
<evidence type="ECO:0000259" key="6">
    <source>
        <dbReference type="Pfam" id="PF00700"/>
    </source>
</evidence>
<evidence type="ECO:0000256" key="3">
    <source>
        <dbReference type="ARBA" id="ARBA00023143"/>
    </source>
</evidence>
<comment type="similarity">
    <text evidence="1 4">Belongs to the bacterial flagellin family.</text>
</comment>
<dbReference type="PANTHER" id="PTHR42792">
    <property type="entry name" value="FLAGELLIN"/>
    <property type="match status" value="1"/>
</dbReference>
<dbReference type="PANTHER" id="PTHR42792:SF2">
    <property type="entry name" value="FLAGELLIN"/>
    <property type="match status" value="1"/>
</dbReference>
<dbReference type="InterPro" id="IPR042187">
    <property type="entry name" value="Flagellin_C_sub2"/>
</dbReference>
<sequence>MLIINTNIASLRAQRLLDETERGISVVYQRLSSGLRINSAKDNAAGLTMSVRFEAGIREKTQSIKNASDGISLLQTMDGGLESITSDVKRIRDLAIQANNGTLNDIDRLALQAEVYELINNIDQVARNTSFNGIGLLNDNTQLVTAEVDGPKVVSLIDDEDQLAVMQGLTEGWLESSEALIRQYYGLEGNDQNLTIKLATAGDPDSDGAGGTAAFVRALYGATGPAVSGSVELVVDMADFTPPNLPNGGSAPIYNDRIIAHEMVHAVMAVSTNFATINTWFKEGAAEFIHGADERISIDLAAAGSSTALVQQAFTAPGTPEAWGGSSAEYSSATIATRYLHDAIRAAGGNGIIDVMSELETDPSSITMDQAITNVATNLGGLSAYVSGAGFTGGAFTDEATFLAAYRASGADYLDERINLANTDTGSIQGSDVSPANETISAEDAVLDPLAYNSDPLEKWEEDWPSDFIVESSEVPEDASDFEDLAFRHIRIQFGASSNDSIEIPLFGATSEALGISDVDISEDAEGAITLMDSALERLSLTRAFVGAAFSRLESIIDNLMIQREALSSALSRIQDADYAAEAAELARLEVLRQAGLSVLVQANSRPQQVLQLLQ</sequence>
<dbReference type="InterPro" id="IPR001029">
    <property type="entry name" value="Flagellin_N"/>
</dbReference>
<comment type="caution">
    <text evidence="7">The sequence shown here is derived from an EMBL/GenBank/DDBJ whole genome shotgun (WGS) entry which is preliminary data.</text>
</comment>
<dbReference type="InterPro" id="IPR046358">
    <property type="entry name" value="Flagellin_C"/>
</dbReference>
<feature type="domain" description="Flagellin N-terminal" evidence="5">
    <location>
        <begin position="4"/>
        <end position="140"/>
    </location>
</feature>
<name>A0ABP7MH84_9GAMM</name>
<keyword evidence="3 4" id="KW-0975">Bacterial flagellum</keyword>
<dbReference type="Proteomes" id="UP001501565">
    <property type="component" value="Unassembled WGS sequence"/>
</dbReference>
<dbReference type="Gene3D" id="6.10.10.10">
    <property type="entry name" value="Flagellar export chaperone, C-terminal domain"/>
    <property type="match status" value="1"/>
</dbReference>